<keyword evidence="3 5" id="KW-1133">Transmembrane helix</keyword>
<gene>
    <name evidence="7" type="ORF">RND81_08G125500</name>
</gene>
<keyword evidence="4 5" id="KW-0472">Membrane</keyword>
<dbReference type="SUPFAM" id="SSF103473">
    <property type="entry name" value="MFS general substrate transporter"/>
    <property type="match status" value="1"/>
</dbReference>
<feature type="transmembrane region" description="Helical" evidence="5">
    <location>
        <begin position="224"/>
        <end position="245"/>
    </location>
</feature>
<dbReference type="GO" id="GO:0022857">
    <property type="term" value="F:transmembrane transporter activity"/>
    <property type="evidence" value="ECO:0007669"/>
    <property type="project" value="InterPro"/>
</dbReference>
<name>A0AAW1J6Z3_SAPOF</name>
<organism evidence="7 8">
    <name type="scientific">Saponaria officinalis</name>
    <name type="common">Common soapwort</name>
    <name type="synonym">Lychnis saponaria</name>
    <dbReference type="NCBI Taxonomy" id="3572"/>
    <lineage>
        <taxon>Eukaryota</taxon>
        <taxon>Viridiplantae</taxon>
        <taxon>Streptophyta</taxon>
        <taxon>Embryophyta</taxon>
        <taxon>Tracheophyta</taxon>
        <taxon>Spermatophyta</taxon>
        <taxon>Magnoliopsida</taxon>
        <taxon>eudicotyledons</taxon>
        <taxon>Gunneridae</taxon>
        <taxon>Pentapetalae</taxon>
        <taxon>Caryophyllales</taxon>
        <taxon>Caryophyllaceae</taxon>
        <taxon>Caryophylleae</taxon>
        <taxon>Saponaria</taxon>
    </lineage>
</organism>
<evidence type="ECO:0000256" key="3">
    <source>
        <dbReference type="ARBA" id="ARBA00022989"/>
    </source>
</evidence>
<evidence type="ECO:0000256" key="1">
    <source>
        <dbReference type="ARBA" id="ARBA00004141"/>
    </source>
</evidence>
<dbReference type="PROSITE" id="PS50850">
    <property type="entry name" value="MFS"/>
    <property type="match status" value="1"/>
</dbReference>
<feature type="transmembrane region" description="Helical" evidence="5">
    <location>
        <begin position="490"/>
        <end position="510"/>
    </location>
</feature>
<sequence>MAADDSETPLIISSIDENYPYEYDYDDDHINNYDNNQNHTHKNNVDDRIEECIGDFGWRQLIQSVLVSVAWTFDAQQTFISIFTDAEPTWHCITSDCGSDVCSLPRNATWAWDYPKETTIISEWGLQCATSFLTGLPASSFFMGCLIGGMVLATLADSWLGRKNLLLLSCLSMSLSGVFTAMFSRNILVYSFLRFVCGFGRAAIGTCSLVLATEVVGKQWRGKVGVIGFVCFSLGFLSLPGIAYINRGNSWRAMYMWTSIPALVYTILVFFFVKESPRWLLIRGRKEEAVNALRTIATAHRSSLTLSFFGEEDAPAGDDADVYSAMRVLIAKSWAVRRLIAVMVICSGIGVVYYGMPLALGNLPFNIYLSVMLNALSELPASLITFMLIDKLNRRSSMIVFTLISGVLSIMVVIIGDLLFDNGKMMGLQIGLEILSFLTACTALNIMLIFTIELFPTCVRNSAVSLARQALVFGGVFSPPLVAAGRKSPFMTYGVFGIVIGICGLFAGCLPETKGTMLSDTMEEEEEKESCLLA</sequence>
<dbReference type="EMBL" id="JBDFQZ010000008">
    <property type="protein sequence ID" value="KAK9698712.1"/>
    <property type="molecule type" value="Genomic_DNA"/>
</dbReference>
<dbReference type="Pfam" id="PF00083">
    <property type="entry name" value="Sugar_tr"/>
    <property type="match status" value="1"/>
</dbReference>
<evidence type="ECO:0000256" key="5">
    <source>
        <dbReference type="SAM" id="Phobius"/>
    </source>
</evidence>
<evidence type="ECO:0000256" key="4">
    <source>
        <dbReference type="ARBA" id="ARBA00023136"/>
    </source>
</evidence>
<keyword evidence="2 5" id="KW-0812">Transmembrane</keyword>
<keyword evidence="8" id="KW-1185">Reference proteome</keyword>
<reference evidence="7" key="1">
    <citation type="submission" date="2024-03" db="EMBL/GenBank/DDBJ databases">
        <title>WGS assembly of Saponaria officinalis var. Norfolk2.</title>
        <authorList>
            <person name="Jenkins J."/>
            <person name="Shu S."/>
            <person name="Grimwood J."/>
            <person name="Barry K."/>
            <person name="Goodstein D."/>
            <person name="Schmutz J."/>
            <person name="Leebens-Mack J."/>
            <person name="Osbourn A."/>
        </authorList>
    </citation>
    <scope>NUCLEOTIDE SEQUENCE [LARGE SCALE GENOMIC DNA]</scope>
    <source>
        <strain evidence="7">JIC</strain>
    </source>
</reference>
<dbReference type="PANTHER" id="PTHR24064">
    <property type="entry name" value="SOLUTE CARRIER FAMILY 22 MEMBER"/>
    <property type="match status" value="1"/>
</dbReference>
<protein>
    <recommendedName>
        <fullName evidence="6">Major facilitator superfamily (MFS) profile domain-containing protein</fullName>
    </recommendedName>
</protein>
<feature type="transmembrane region" description="Helical" evidence="5">
    <location>
        <begin position="165"/>
        <end position="183"/>
    </location>
</feature>
<accession>A0AAW1J6Z3</accession>
<evidence type="ECO:0000313" key="8">
    <source>
        <dbReference type="Proteomes" id="UP001443914"/>
    </source>
</evidence>
<feature type="transmembrane region" description="Helical" evidence="5">
    <location>
        <begin position="251"/>
        <end position="273"/>
    </location>
</feature>
<feature type="transmembrane region" description="Helical" evidence="5">
    <location>
        <begin position="367"/>
        <end position="389"/>
    </location>
</feature>
<proteinExistence type="predicted"/>
<feature type="transmembrane region" description="Helical" evidence="5">
    <location>
        <begin position="189"/>
        <end position="212"/>
    </location>
</feature>
<feature type="transmembrane region" description="Helical" evidence="5">
    <location>
        <begin position="132"/>
        <end position="153"/>
    </location>
</feature>
<feature type="transmembrane region" description="Helical" evidence="5">
    <location>
        <begin position="432"/>
        <end position="454"/>
    </location>
</feature>
<evidence type="ECO:0000313" key="7">
    <source>
        <dbReference type="EMBL" id="KAK9698712.1"/>
    </source>
</evidence>
<comment type="caution">
    <text evidence="7">The sequence shown here is derived from an EMBL/GenBank/DDBJ whole genome shotgun (WGS) entry which is preliminary data.</text>
</comment>
<dbReference type="Gene3D" id="1.20.1250.20">
    <property type="entry name" value="MFS general substrate transporter like domains"/>
    <property type="match status" value="1"/>
</dbReference>
<evidence type="ECO:0000259" key="6">
    <source>
        <dbReference type="PROSITE" id="PS50850"/>
    </source>
</evidence>
<feature type="transmembrane region" description="Helical" evidence="5">
    <location>
        <begin position="335"/>
        <end position="355"/>
    </location>
</feature>
<dbReference type="AlphaFoldDB" id="A0AAW1J6Z3"/>
<feature type="transmembrane region" description="Helical" evidence="5">
    <location>
        <begin position="398"/>
        <end position="420"/>
    </location>
</feature>
<dbReference type="GO" id="GO:0016020">
    <property type="term" value="C:membrane"/>
    <property type="evidence" value="ECO:0007669"/>
    <property type="project" value="UniProtKB-SubCell"/>
</dbReference>
<dbReference type="Proteomes" id="UP001443914">
    <property type="component" value="Unassembled WGS sequence"/>
</dbReference>
<dbReference type="InterPro" id="IPR005828">
    <property type="entry name" value="MFS_sugar_transport-like"/>
</dbReference>
<dbReference type="InterPro" id="IPR036259">
    <property type="entry name" value="MFS_trans_sf"/>
</dbReference>
<evidence type="ECO:0000256" key="2">
    <source>
        <dbReference type="ARBA" id="ARBA00022692"/>
    </source>
</evidence>
<feature type="domain" description="Major facilitator superfamily (MFS) profile" evidence="6">
    <location>
        <begin position="63"/>
        <end position="515"/>
    </location>
</feature>
<feature type="transmembrane region" description="Helical" evidence="5">
    <location>
        <begin position="466"/>
        <end position="484"/>
    </location>
</feature>
<comment type="subcellular location">
    <subcellularLocation>
        <location evidence="1">Membrane</location>
        <topology evidence="1">Multi-pass membrane protein</topology>
    </subcellularLocation>
</comment>
<dbReference type="InterPro" id="IPR020846">
    <property type="entry name" value="MFS_dom"/>
</dbReference>